<sequence length="1813" mass="202100">MPLSLEELEQKYSGDKSSPGGVVTLDSLEQKYSTSQSVIPESQLIDPGLDEQKIQDVFNILRDPNEGREAFKNAGYFSRKLDMNIRTAYDLRQAIGSQLTGKTEVNDADISRAIKQIELEEWRPPSMEQAPELGFWGRLVTIMKDNLNKRNIEGDISRDPFTKFLLDKAPVETAFSNESRKDLTTGLEHGFRETGRRETGNVIGRAKMIGDAIGNEKLQAWSDIMSSALDQEYADTPEESIQLIPGTGPLGTIIQAIRRPEIIVQSAVEMIPMVATAVIGGMIFKAVGMSLKLGQIVGISEWLMGENYRNARKQGTEPGKAFAQSVLQSYGEGVLEEWSFSAKVNLFKKGFGQWTRNSIAKKSTDILLAGAKTFGRGFTEEASQDVNNRFWELIFTDEKKLGEAMVEAFGPGILESGAIGGVMESILGGASYTSGKALSAVMLVPRKAKVAKIDKFIERVQDNDSFTDPERQEILEVLVQKRAEVESGGEDTSSIVLDSKEEADALVEELSGQAMREGYNVEITQQGNKVTTKEILPSPDKVTIENGAVVPVETPQATPEAGEPVPDFDISEFETDQTQPSNVVIKPEKDVTNADRSVVRALRKDTAKQIIAEIEADPIFQVEKQAQAERESLVDTSKRIYFGPEFKGEVAAAIESNPILRTFITNDPTKGQKWDEWRSDLGDLSVTEVLEQLSQAVENRRKIGGIQKSILDAMVESGDPFTEIAATKHIMMTEGFSIQDINDRINDIAMDNEIVPDDYDLFLEQPVDAQGQIIPEFEKELVPLDKAPGMTKAEIKLLTRKAFGKFRGEQKLMNQQIRSKFVAKQLAGEAVGFKVGQKAGATEARAVAKAKALKAKAAAQARLAAEKAKAKAAKQKAKETFNSKLKEDRARARSILDKLKGVKKLSEANRRMARALVNSFIKEPEDLDIKARLLDKIASVGDFTDLQADKFEERVRNGIEKAERRALDKELKALFKSIKPKDMFPVFGKQVQKLFDMFAVTKLKDETRDIKEELLEFAEAALVEAERLNKDSVTVIEAKSLINTLKTQLGKIPLSDIPVTELQELIDILTSLDAMNKQEDSIISERRAEKIGDRIKRVLDGIRPNKVIKDPKTKAEKTKATLLKGARWNANAHGNLESISDNLAGGRSGLYQKWSNTKHAITEYIYDVIDFGVDAQYRHSEKVKNLTRELIKQFGVDPVALANETHTVDMEDGQGNEVKTEFSQAELMSIYMHTRNPHNLAVLTMQGMDRLGEKDQTEKIRGFTREKLDILNDLLAQEQKAMARAFGSLLMDGLNRKAINTTSLKMEGREIADVENYWPAQRRILRDMLGAKPKGIQSLLEGMGFLKERTGKGNPLRLKGFFKTIYETNKNVSAYVGLAPAMRDVKAVWNAQVQDAYDEAGWKQEAQNITDFIERIEAGSQEMSQIERATLGALARIRGQFAKSIFSLNVKLWARQQVSALLISAYVENKYMKAMKGVSDADTIARIRDLSPQTAQRFDSHRYDRDIGDAVLDHEFLDYLVGDGTMDAFKKNVQRKDIKGAIGNAQVAFLSGMKYFDTNAICDLFRTIEAELQDKRPDLEVNSKEYNKQLKDRFEWVARHTQPMWHAKDRSHLGGTQNEYIKTFTMFFSQREQINRMVTNAVIEYANGVKETADKMELAKVLGTVATNIAIFTAYNLAWASVIGGDEKKVADAITEMIKNTFGNIFFVGTAFTEVVRKVEGLSRGKYVQIDIDSGPISMIEPGLEGIAYLVSPLFGAVDDVEGLKKNIGRGTELAFETLIKINGLPYTGPENITKRLRKDDKKSTTKVKNLGF</sequence>
<dbReference type="EMBL" id="MT141301">
    <property type="protein sequence ID" value="QJA57962.1"/>
    <property type="molecule type" value="Genomic_DNA"/>
</dbReference>
<reference evidence="2" key="1">
    <citation type="submission" date="2020-03" db="EMBL/GenBank/DDBJ databases">
        <title>The deep terrestrial virosphere.</title>
        <authorList>
            <person name="Holmfeldt K."/>
            <person name="Nilsson E."/>
            <person name="Simone D."/>
            <person name="Lopez-Fernandez M."/>
            <person name="Wu X."/>
            <person name="de Brujin I."/>
            <person name="Lundin D."/>
            <person name="Andersson A."/>
            <person name="Bertilsson S."/>
            <person name="Dopson M."/>
        </authorList>
    </citation>
    <scope>NUCLEOTIDE SEQUENCE</scope>
    <source>
        <strain evidence="2">MM415B01532</strain>
    </source>
</reference>
<accession>A0A6M3IN92</accession>
<protein>
    <submittedName>
        <fullName evidence="2">Uncharacterized protein</fullName>
    </submittedName>
</protein>
<evidence type="ECO:0000256" key="1">
    <source>
        <dbReference type="SAM" id="MobiDB-lite"/>
    </source>
</evidence>
<organism evidence="2">
    <name type="scientific">viral metagenome</name>
    <dbReference type="NCBI Taxonomy" id="1070528"/>
    <lineage>
        <taxon>unclassified sequences</taxon>
        <taxon>metagenomes</taxon>
        <taxon>organismal metagenomes</taxon>
    </lineage>
</organism>
<evidence type="ECO:0000313" key="2">
    <source>
        <dbReference type="EMBL" id="QJA57962.1"/>
    </source>
</evidence>
<proteinExistence type="predicted"/>
<gene>
    <name evidence="2" type="ORF">MM415B01532_0011</name>
</gene>
<name>A0A6M3IN92_9ZZZZ</name>
<feature type="region of interest" description="Disordered" evidence="1">
    <location>
        <begin position="1"/>
        <end position="20"/>
    </location>
</feature>